<proteinExistence type="predicted"/>
<dbReference type="Gene3D" id="3.90.79.10">
    <property type="entry name" value="Nucleoside Triphosphate Pyrophosphohydrolase"/>
    <property type="match status" value="1"/>
</dbReference>
<dbReference type="RefSeq" id="WP_248475474.1">
    <property type="nucleotide sequence ID" value="NZ_JALPRF010000001.1"/>
</dbReference>
<dbReference type="InterPro" id="IPR036388">
    <property type="entry name" value="WH-like_DNA-bd_sf"/>
</dbReference>
<dbReference type="Gene3D" id="1.10.10.10">
    <property type="entry name" value="Winged helix-like DNA-binding domain superfamily/Winged helix DNA-binding domain"/>
    <property type="match status" value="1"/>
</dbReference>
<keyword evidence="3" id="KW-1185">Reference proteome</keyword>
<dbReference type="Pfam" id="PF21906">
    <property type="entry name" value="WHD_NrtR"/>
    <property type="match status" value="1"/>
</dbReference>
<evidence type="ECO:0000313" key="3">
    <source>
        <dbReference type="Proteomes" id="UP001202180"/>
    </source>
</evidence>
<evidence type="ECO:0000259" key="1">
    <source>
        <dbReference type="PROSITE" id="PS51462"/>
    </source>
</evidence>
<gene>
    <name evidence="2" type="ORF">M0L20_02445</name>
</gene>
<sequence length="258" mass="30076">MAEYKNQFQQLILDLKTNYIPSVSIDFVIFGFHDGQLKVLLLRWKGTDEWSLPGGRIRHEEDLQAAAYRSLNERTGLSEIFLQQFHTFGDVVRYINFSQQETLAKLGLPEDLASEVMGRDVSVGYYALVEFANVIPSPDFFTEECRWWDIDQIPPLLFDHNSMVTLALKTLRRQLSYQPIGYKLLPDKFTMPDLQQLYETILGQSLDRRNFQKRMLGYGILERLEERKTGGAHKAPYLYRFDKEKYQQALADETLFVG</sequence>
<organism evidence="2 3">
    <name type="scientific">Spirosoma liriopis</name>
    <dbReference type="NCBI Taxonomy" id="2937440"/>
    <lineage>
        <taxon>Bacteria</taxon>
        <taxon>Pseudomonadati</taxon>
        <taxon>Bacteroidota</taxon>
        <taxon>Cytophagia</taxon>
        <taxon>Cytophagales</taxon>
        <taxon>Cytophagaceae</taxon>
        <taxon>Spirosoma</taxon>
    </lineage>
</organism>
<dbReference type="InterPro" id="IPR000086">
    <property type="entry name" value="NUDIX_hydrolase_dom"/>
</dbReference>
<name>A0ABT0HEV3_9BACT</name>
<accession>A0ABT0HEV3</accession>
<dbReference type="InterPro" id="IPR015797">
    <property type="entry name" value="NUDIX_hydrolase-like_dom_sf"/>
</dbReference>
<dbReference type="CDD" id="cd18873">
    <property type="entry name" value="NUDIX_NadM_like"/>
    <property type="match status" value="1"/>
</dbReference>
<dbReference type="PANTHER" id="PTHR43736">
    <property type="entry name" value="ADP-RIBOSE PYROPHOSPHATASE"/>
    <property type="match status" value="1"/>
</dbReference>
<dbReference type="SUPFAM" id="SSF55811">
    <property type="entry name" value="Nudix"/>
    <property type="match status" value="1"/>
</dbReference>
<dbReference type="SUPFAM" id="SSF46785">
    <property type="entry name" value="Winged helix' DNA-binding domain"/>
    <property type="match status" value="1"/>
</dbReference>
<reference evidence="2 3" key="1">
    <citation type="submission" date="2022-04" db="EMBL/GenBank/DDBJ databases">
        <title>Spirosoma sp. strain RP8 genome sequencing and assembly.</title>
        <authorList>
            <person name="Jung Y."/>
        </authorList>
    </citation>
    <scope>NUCLEOTIDE SEQUENCE [LARGE SCALE GENOMIC DNA]</scope>
    <source>
        <strain evidence="2 3">RP8</strain>
    </source>
</reference>
<dbReference type="PANTHER" id="PTHR43736:SF4">
    <property type="entry name" value="SLR1690 PROTEIN"/>
    <property type="match status" value="1"/>
</dbReference>
<dbReference type="Proteomes" id="UP001202180">
    <property type="component" value="Unassembled WGS sequence"/>
</dbReference>
<feature type="domain" description="Nudix hydrolase" evidence="1">
    <location>
        <begin position="18"/>
        <end position="170"/>
    </location>
</feature>
<dbReference type="Pfam" id="PF00293">
    <property type="entry name" value="NUDIX"/>
    <property type="match status" value="1"/>
</dbReference>
<dbReference type="InterPro" id="IPR036390">
    <property type="entry name" value="WH_DNA-bd_sf"/>
</dbReference>
<dbReference type="InterPro" id="IPR054105">
    <property type="entry name" value="WHD_NrtR"/>
</dbReference>
<dbReference type="EMBL" id="JALPRF010000001">
    <property type="protein sequence ID" value="MCK8490693.1"/>
    <property type="molecule type" value="Genomic_DNA"/>
</dbReference>
<evidence type="ECO:0000313" key="2">
    <source>
        <dbReference type="EMBL" id="MCK8490693.1"/>
    </source>
</evidence>
<comment type="caution">
    <text evidence="2">The sequence shown here is derived from an EMBL/GenBank/DDBJ whole genome shotgun (WGS) entry which is preliminary data.</text>
</comment>
<dbReference type="PROSITE" id="PS51462">
    <property type="entry name" value="NUDIX"/>
    <property type="match status" value="1"/>
</dbReference>
<protein>
    <submittedName>
        <fullName evidence="2">NUDIX domain-containing protein</fullName>
    </submittedName>
</protein>